<feature type="transmembrane region" description="Helical" evidence="6">
    <location>
        <begin position="226"/>
        <end position="245"/>
    </location>
</feature>
<comment type="caution">
    <text evidence="7">The sequence shown here is derived from an EMBL/GenBank/DDBJ whole genome shotgun (WGS) entry which is preliminary data.</text>
</comment>
<dbReference type="AlphaFoldDB" id="A0A4R3K376"/>
<dbReference type="CDD" id="cd06579">
    <property type="entry name" value="TM_PBP1_transp_AraH_like"/>
    <property type="match status" value="1"/>
</dbReference>
<name>A0A4R3K376_9FIRM</name>
<feature type="transmembrane region" description="Helical" evidence="6">
    <location>
        <begin position="104"/>
        <end position="127"/>
    </location>
</feature>
<feature type="transmembrane region" description="Helical" evidence="6">
    <location>
        <begin position="296"/>
        <end position="321"/>
    </location>
</feature>
<feature type="transmembrane region" description="Helical" evidence="6">
    <location>
        <begin position="173"/>
        <end position="195"/>
    </location>
</feature>
<feature type="transmembrane region" description="Helical" evidence="6">
    <location>
        <begin position="64"/>
        <end position="97"/>
    </location>
</feature>
<sequence length="331" mass="34761">MKEETTENGTQKGEGTLKKFFSRQENVVAIVLVLLCIMMSIVRTETFLTTANVFNVLRQSSLYIILAMGMALIIITGGIDLSIGSIIAVSACLGAYLAQRINNVPVIIVLCVVLLTGCLCGLINGGLVALAGIPPFIVTLGMLSVGKGVALLVSNGAPIRYEKTWLSVFGGNYIGPVPISVLVMAVISVIMIVFANCTITGRNIYAIGNSERAAKLSGIAVERTVILVYVLMGLLASICGILLMGQMNSADPTFGSGYEMDTIAAAVIGGVSMSGGEGRLSGTIVGALLMSLLRNMFVLLAISGYWQTIILGCVIVLSVAIDCIGKKRKSR</sequence>
<dbReference type="OrthoDB" id="9789111at2"/>
<gene>
    <name evidence="7" type="ORF">EDD59_12051</name>
</gene>
<keyword evidence="8" id="KW-1185">Reference proteome</keyword>
<dbReference type="GO" id="GO:0005886">
    <property type="term" value="C:plasma membrane"/>
    <property type="evidence" value="ECO:0007669"/>
    <property type="project" value="UniProtKB-SubCell"/>
</dbReference>
<evidence type="ECO:0000256" key="6">
    <source>
        <dbReference type="SAM" id="Phobius"/>
    </source>
</evidence>
<protein>
    <submittedName>
        <fullName evidence="7">Ribose transport system permease protein</fullName>
    </submittedName>
</protein>
<keyword evidence="3 6" id="KW-0812">Transmembrane</keyword>
<feature type="transmembrane region" description="Helical" evidence="6">
    <location>
        <begin position="27"/>
        <end position="44"/>
    </location>
</feature>
<dbReference type="Pfam" id="PF02653">
    <property type="entry name" value="BPD_transp_2"/>
    <property type="match status" value="1"/>
</dbReference>
<dbReference type="PANTHER" id="PTHR32196">
    <property type="entry name" value="ABC TRANSPORTER PERMEASE PROTEIN YPHD-RELATED-RELATED"/>
    <property type="match status" value="1"/>
</dbReference>
<dbReference type="GO" id="GO:0022857">
    <property type="term" value="F:transmembrane transporter activity"/>
    <property type="evidence" value="ECO:0007669"/>
    <property type="project" value="InterPro"/>
</dbReference>
<dbReference type="EMBL" id="SLZZ01000020">
    <property type="protein sequence ID" value="TCS77129.1"/>
    <property type="molecule type" value="Genomic_DNA"/>
</dbReference>
<organism evidence="7 8">
    <name type="scientific">Muricomes intestini</name>
    <dbReference type="NCBI Taxonomy" id="1796634"/>
    <lineage>
        <taxon>Bacteria</taxon>
        <taxon>Bacillati</taxon>
        <taxon>Bacillota</taxon>
        <taxon>Clostridia</taxon>
        <taxon>Lachnospirales</taxon>
        <taxon>Lachnospiraceae</taxon>
        <taxon>Muricomes</taxon>
    </lineage>
</organism>
<proteinExistence type="predicted"/>
<dbReference type="RefSeq" id="WP_132382596.1">
    <property type="nucleotide sequence ID" value="NZ_DAITGU010000077.1"/>
</dbReference>
<keyword evidence="2" id="KW-1003">Cell membrane</keyword>
<accession>A0A4R3K376</accession>
<evidence type="ECO:0000313" key="7">
    <source>
        <dbReference type="EMBL" id="TCS77129.1"/>
    </source>
</evidence>
<dbReference type="InterPro" id="IPR001851">
    <property type="entry name" value="ABC_transp_permease"/>
</dbReference>
<feature type="transmembrane region" description="Helical" evidence="6">
    <location>
        <begin position="133"/>
        <end position="153"/>
    </location>
</feature>
<evidence type="ECO:0000313" key="8">
    <source>
        <dbReference type="Proteomes" id="UP000295726"/>
    </source>
</evidence>
<dbReference type="Proteomes" id="UP000295726">
    <property type="component" value="Unassembled WGS sequence"/>
</dbReference>
<comment type="subcellular location">
    <subcellularLocation>
        <location evidence="1">Cell membrane</location>
        <topology evidence="1">Multi-pass membrane protein</topology>
    </subcellularLocation>
</comment>
<reference evidence="7 8" key="1">
    <citation type="submission" date="2019-03" db="EMBL/GenBank/DDBJ databases">
        <title>Genomic Encyclopedia of Type Strains, Phase IV (KMG-IV): sequencing the most valuable type-strain genomes for metagenomic binning, comparative biology and taxonomic classification.</title>
        <authorList>
            <person name="Goeker M."/>
        </authorList>
    </citation>
    <scope>NUCLEOTIDE SEQUENCE [LARGE SCALE GENOMIC DNA]</scope>
    <source>
        <strain evidence="7 8">DSM 29489</strain>
    </source>
</reference>
<keyword evidence="4 6" id="KW-1133">Transmembrane helix</keyword>
<evidence type="ECO:0000256" key="4">
    <source>
        <dbReference type="ARBA" id="ARBA00022989"/>
    </source>
</evidence>
<evidence type="ECO:0000256" key="3">
    <source>
        <dbReference type="ARBA" id="ARBA00022692"/>
    </source>
</evidence>
<keyword evidence="5 6" id="KW-0472">Membrane</keyword>
<evidence type="ECO:0000256" key="2">
    <source>
        <dbReference type="ARBA" id="ARBA00022475"/>
    </source>
</evidence>
<evidence type="ECO:0000256" key="5">
    <source>
        <dbReference type="ARBA" id="ARBA00023136"/>
    </source>
</evidence>
<evidence type="ECO:0000256" key="1">
    <source>
        <dbReference type="ARBA" id="ARBA00004651"/>
    </source>
</evidence>